<feature type="domain" description="Fibronectin type-III" evidence="13">
    <location>
        <begin position="541"/>
        <end position="638"/>
    </location>
</feature>
<dbReference type="SMART" id="SM00408">
    <property type="entry name" value="IGc2"/>
    <property type="match status" value="5"/>
</dbReference>
<dbReference type="InterPro" id="IPR003599">
    <property type="entry name" value="Ig_sub"/>
</dbReference>
<evidence type="ECO:0000256" key="5">
    <source>
        <dbReference type="ARBA" id="ARBA00022889"/>
    </source>
</evidence>
<reference evidence="15" key="1">
    <citation type="submission" date="2025-08" db="UniProtKB">
        <authorList>
            <consortium name="RefSeq"/>
        </authorList>
    </citation>
    <scope>IDENTIFICATION</scope>
</reference>
<gene>
    <name evidence="15" type="primary">LOC107264163</name>
</gene>
<dbReference type="PRINTS" id="PR01838">
    <property type="entry name" value="NCAMFAMILY"/>
</dbReference>
<feature type="domain" description="Ig-like" evidence="12">
    <location>
        <begin position="342"/>
        <end position="442"/>
    </location>
</feature>
<dbReference type="PROSITE" id="PS50835">
    <property type="entry name" value="IG_LIKE"/>
    <property type="match status" value="5"/>
</dbReference>
<dbReference type="SUPFAM" id="SSF49265">
    <property type="entry name" value="Fibronectin type III"/>
    <property type="match status" value="1"/>
</dbReference>
<feature type="domain" description="Ig-like" evidence="12">
    <location>
        <begin position="172"/>
        <end position="242"/>
    </location>
</feature>
<dbReference type="PANTHER" id="PTHR10075">
    <property type="entry name" value="BASIGIN RELATED"/>
    <property type="match status" value="1"/>
</dbReference>
<dbReference type="CDD" id="cd00063">
    <property type="entry name" value="FN3"/>
    <property type="match status" value="2"/>
</dbReference>
<protein>
    <submittedName>
        <fullName evidence="15">Fasciclin-2 isoform X1</fullName>
    </submittedName>
</protein>
<dbReference type="AlphaFoldDB" id="A0AAJ7RAI1"/>
<dbReference type="InterPro" id="IPR003961">
    <property type="entry name" value="FN3_dom"/>
</dbReference>
<dbReference type="InterPro" id="IPR036179">
    <property type="entry name" value="Ig-like_dom_sf"/>
</dbReference>
<dbReference type="InterPro" id="IPR009138">
    <property type="entry name" value="Neural_cell_adh"/>
</dbReference>
<keyword evidence="4" id="KW-0677">Repeat</keyword>
<dbReference type="Gene3D" id="2.60.40.10">
    <property type="entry name" value="Immunoglobulins"/>
    <property type="match status" value="7"/>
</dbReference>
<evidence type="ECO:0000313" key="14">
    <source>
        <dbReference type="Proteomes" id="UP000694920"/>
    </source>
</evidence>
<dbReference type="Pfam" id="PF00041">
    <property type="entry name" value="fn3"/>
    <property type="match status" value="2"/>
</dbReference>
<evidence type="ECO:0000256" key="2">
    <source>
        <dbReference type="ARBA" id="ARBA00022692"/>
    </source>
</evidence>
<dbReference type="FunFam" id="2.60.40.10:FF:000032">
    <property type="entry name" value="palladin isoform X1"/>
    <property type="match status" value="2"/>
</dbReference>
<dbReference type="InterPro" id="IPR013783">
    <property type="entry name" value="Ig-like_fold"/>
</dbReference>
<evidence type="ECO:0000313" key="15">
    <source>
        <dbReference type="RefSeq" id="XP_024937313.1"/>
    </source>
</evidence>
<evidence type="ECO:0000256" key="7">
    <source>
        <dbReference type="ARBA" id="ARBA00023136"/>
    </source>
</evidence>
<sequence>MVDDYAWTRNKSWRCENKGRRKIRRNDEEREKVTAHANAPSLVILPSGDVQTKPIGSSIVLTCTPDVEKLELVTDMQWLDPQNRVIESLNLRVLSIGESNVQGTTKPTIYTEMNQDNSLKLLFDSLKEDQEGQYTCKANYASNIQLIKTVTINTIIAITWDDAPLDQFPILGEDYSVKCKVRARPSPSVDWLFNDEVIRTNDHYIIETHALKIKNVQESDDGIYTCRASVATTGELKRRAIRVEVHVRPVIEELKSPLEIIEGENANIACNARGKPPPKFSWVKSLRQQNLSSADRFGVNPDTGVLTITNVNREDAREYQCIATNAAGRAIANIRVDVIVKPKIMEFLNETVAVGNATSISCRAFGRPPPKITFRKHTSSRPFVMGIQSDDDRITLENESSDVTGETVGTLNIQKVMRSDDGLYECIAKNQGGDAFKSGHVTVEFPPSFTSMSNQTVYSWEQKPVNLTCIAESIPNATIRWTMHGDEPIRNYPQIRQIGTGPISVLNIVPIDNRYYTNYKCIAQNRYGAPERIIELREAKRPGELLQVKITEITATTITFDIIPPVTLPDMPIRTINVQYKEESQNWVEAKNRTWTLNSLYVVENLKPQTQYNFRFSSANAVGSSNWANHLTRMTPVKTVPNPPKMLSKLPEGKDYEVSKFNSQYQLRWVAPPDNGEPIDVYRIRYCKTERISGEWQVQEGTCYTVDTRKTDYYLKDLQADAYYKVELKAHNKIGYGAPTYLTFKTARGPTVITHEGPLISSAAIIGIVIAILFILIVIIDVICCCTHKTGIIFYVCERSRRKPVDEEDAKLGSLYGWRFPLPYCDQKMANVAGVTAIQDSGSGKNTIRLVKHTAIEEKEPLKEEKKITPIIDSGLRRETSITFDGKRSVSKTGFVGKDSAV</sequence>
<dbReference type="InterPro" id="IPR013098">
    <property type="entry name" value="Ig_I-set"/>
</dbReference>
<evidence type="ECO:0000259" key="13">
    <source>
        <dbReference type="PROSITE" id="PS50853"/>
    </source>
</evidence>
<evidence type="ECO:0000256" key="1">
    <source>
        <dbReference type="ARBA" id="ARBA00004167"/>
    </source>
</evidence>
<evidence type="ECO:0000256" key="6">
    <source>
        <dbReference type="ARBA" id="ARBA00022989"/>
    </source>
</evidence>
<keyword evidence="6 11" id="KW-1133">Transmembrane helix</keyword>
<evidence type="ECO:0000256" key="4">
    <source>
        <dbReference type="ARBA" id="ARBA00022737"/>
    </source>
</evidence>
<dbReference type="GO" id="GO:0030424">
    <property type="term" value="C:axon"/>
    <property type="evidence" value="ECO:0007669"/>
    <property type="project" value="TreeGrafter"/>
</dbReference>
<dbReference type="RefSeq" id="XP_024937313.1">
    <property type="nucleotide sequence ID" value="XM_025081545.1"/>
</dbReference>
<keyword evidence="2 11" id="KW-0812">Transmembrane</keyword>
<dbReference type="GO" id="GO:0007156">
    <property type="term" value="P:homophilic cell adhesion via plasma membrane adhesion molecules"/>
    <property type="evidence" value="ECO:0007669"/>
    <property type="project" value="TreeGrafter"/>
</dbReference>
<dbReference type="CDD" id="cd00096">
    <property type="entry name" value="Ig"/>
    <property type="match status" value="1"/>
</dbReference>
<evidence type="ECO:0000256" key="11">
    <source>
        <dbReference type="SAM" id="Phobius"/>
    </source>
</evidence>
<dbReference type="Pfam" id="PF00047">
    <property type="entry name" value="ig"/>
    <property type="match status" value="1"/>
</dbReference>
<accession>A0AAJ7RAI1</accession>
<dbReference type="GO" id="GO:0005886">
    <property type="term" value="C:plasma membrane"/>
    <property type="evidence" value="ECO:0007669"/>
    <property type="project" value="TreeGrafter"/>
</dbReference>
<dbReference type="GO" id="GO:0098632">
    <property type="term" value="F:cell-cell adhesion mediator activity"/>
    <property type="evidence" value="ECO:0007669"/>
    <property type="project" value="TreeGrafter"/>
</dbReference>
<keyword evidence="7 11" id="KW-0472">Membrane</keyword>
<dbReference type="Pfam" id="PF13927">
    <property type="entry name" value="Ig_3"/>
    <property type="match status" value="2"/>
</dbReference>
<keyword evidence="5" id="KW-0130">Cell adhesion</keyword>
<dbReference type="InterPro" id="IPR007110">
    <property type="entry name" value="Ig-like_dom"/>
</dbReference>
<evidence type="ECO:0000256" key="3">
    <source>
        <dbReference type="ARBA" id="ARBA00022729"/>
    </source>
</evidence>
<keyword evidence="10" id="KW-0393">Immunoglobulin domain</keyword>
<keyword evidence="9" id="KW-0325">Glycoprotein</keyword>
<dbReference type="GO" id="GO:0007411">
    <property type="term" value="P:axon guidance"/>
    <property type="evidence" value="ECO:0007669"/>
    <property type="project" value="TreeGrafter"/>
</dbReference>
<dbReference type="PANTHER" id="PTHR10075:SF100">
    <property type="entry name" value="FASCICLIN-2"/>
    <property type="match status" value="1"/>
</dbReference>
<dbReference type="SUPFAM" id="SSF48726">
    <property type="entry name" value="Immunoglobulin"/>
    <property type="match status" value="5"/>
</dbReference>
<feature type="domain" description="Ig-like" evidence="12">
    <location>
        <begin position="249"/>
        <end position="337"/>
    </location>
</feature>
<keyword evidence="8" id="KW-1015">Disulfide bond</keyword>
<dbReference type="Pfam" id="PF07679">
    <property type="entry name" value="I-set"/>
    <property type="match status" value="2"/>
</dbReference>
<evidence type="ECO:0000259" key="12">
    <source>
        <dbReference type="PROSITE" id="PS50835"/>
    </source>
</evidence>
<dbReference type="SMART" id="SM00409">
    <property type="entry name" value="IG"/>
    <property type="match status" value="5"/>
</dbReference>
<organism evidence="14 15">
    <name type="scientific">Cephus cinctus</name>
    <name type="common">Wheat stem sawfly</name>
    <dbReference type="NCBI Taxonomy" id="211228"/>
    <lineage>
        <taxon>Eukaryota</taxon>
        <taxon>Metazoa</taxon>
        <taxon>Ecdysozoa</taxon>
        <taxon>Arthropoda</taxon>
        <taxon>Hexapoda</taxon>
        <taxon>Insecta</taxon>
        <taxon>Pterygota</taxon>
        <taxon>Neoptera</taxon>
        <taxon>Endopterygota</taxon>
        <taxon>Hymenoptera</taxon>
        <taxon>Cephoidea</taxon>
        <taxon>Cephidae</taxon>
        <taxon>Cephus</taxon>
    </lineage>
</organism>
<dbReference type="CTD" id="31364"/>
<evidence type="ECO:0000256" key="9">
    <source>
        <dbReference type="ARBA" id="ARBA00023180"/>
    </source>
</evidence>
<name>A0AAJ7RAI1_CEPCN</name>
<dbReference type="PROSITE" id="PS50853">
    <property type="entry name" value="FN3"/>
    <property type="match status" value="2"/>
</dbReference>
<keyword evidence="14" id="KW-1185">Reference proteome</keyword>
<keyword evidence="3" id="KW-0732">Signal</keyword>
<comment type="subcellular location">
    <subcellularLocation>
        <location evidence="1">Membrane</location>
        <topology evidence="1">Single-pass membrane protein</topology>
    </subcellularLocation>
</comment>
<dbReference type="Proteomes" id="UP000694920">
    <property type="component" value="Unplaced"/>
</dbReference>
<feature type="transmembrane region" description="Helical" evidence="11">
    <location>
        <begin position="759"/>
        <end position="784"/>
    </location>
</feature>
<feature type="domain" description="Ig-like" evidence="12">
    <location>
        <begin position="447"/>
        <end position="537"/>
    </location>
</feature>
<proteinExistence type="predicted"/>
<dbReference type="InterPro" id="IPR013151">
    <property type="entry name" value="Immunoglobulin_dom"/>
</dbReference>
<dbReference type="GeneID" id="107264163"/>
<dbReference type="SMART" id="SM00060">
    <property type="entry name" value="FN3"/>
    <property type="match status" value="2"/>
</dbReference>
<feature type="domain" description="Fibronectin type-III" evidence="13">
    <location>
        <begin position="650"/>
        <end position="750"/>
    </location>
</feature>
<dbReference type="GO" id="GO:0070593">
    <property type="term" value="P:dendrite self-avoidance"/>
    <property type="evidence" value="ECO:0007669"/>
    <property type="project" value="TreeGrafter"/>
</dbReference>
<evidence type="ECO:0000256" key="8">
    <source>
        <dbReference type="ARBA" id="ARBA00023157"/>
    </source>
</evidence>
<feature type="domain" description="Ig-like" evidence="12">
    <location>
        <begin position="40"/>
        <end position="153"/>
    </location>
</feature>
<evidence type="ECO:0000256" key="10">
    <source>
        <dbReference type="ARBA" id="ARBA00023319"/>
    </source>
</evidence>
<dbReference type="InterPro" id="IPR003598">
    <property type="entry name" value="Ig_sub2"/>
</dbReference>
<dbReference type="InterPro" id="IPR036116">
    <property type="entry name" value="FN3_sf"/>
</dbReference>